<protein>
    <submittedName>
        <fullName evidence="1">Uncharacterized protein</fullName>
    </submittedName>
</protein>
<gene>
    <name evidence="1" type="ORF">E9998_09240</name>
</gene>
<sequence length="124" mass="13539">MTPNKLLDAMRALGYDVLYDPEHHPEGPTEEEIPDLLGRLAAMIDAAVSEHVKPGTDTMDKFRQGYMDHIPTRPDFFRTLMVRTATTGLLPDTAELHAVEGVSGFKDTLIVAAAGLHGATEPEI</sequence>
<reference evidence="1 2" key="1">
    <citation type="journal article" date="2018" name="Int. J. Syst. Evol. Microbiol.">
        <title>Glycomyces paridis sp. nov., isolated from the medicinal plant Paris polyphylla.</title>
        <authorList>
            <person name="Fang X.M."/>
            <person name="Bai J.L."/>
            <person name="Su J."/>
            <person name="Zhao L.L."/>
            <person name="Liu H.Y."/>
            <person name="Ma B.P."/>
            <person name="Zhang Y.Q."/>
            <person name="Yu L.Y."/>
        </authorList>
    </citation>
    <scope>NUCLEOTIDE SEQUENCE [LARGE SCALE GENOMIC DNA]</scope>
    <source>
        <strain evidence="1 2">CPCC 204357</strain>
    </source>
</reference>
<comment type="caution">
    <text evidence="1">The sequence shown here is derived from an EMBL/GenBank/DDBJ whole genome shotgun (WGS) entry which is preliminary data.</text>
</comment>
<keyword evidence="2" id="KW-1185">Reference proteome</keyword>
<dbReference type="RefSeq" id="WP_136529400.1">
    <property type="nucleotide sequence ID" value="NZ_STGX01000005.1"/>
</dbReference>
<dbReference type="EMBL" id="STGX01000005">
    <property type="protein sequence ID" value="THV29657.1"/>
    <property type="molecule type" value="Genomic_DNA"/>
</dbReference>
<dbReference type="Proteomes" id="UP000305792">
    <property type="component" value="Unassembled WGS sequence"/>
</dbReference>
<name>A0A4S8PGL2_9ACTN</name>
<dbReference type="OrthoDB" id="3853744at2"/>
<proteinExistence type="predicted"/>
<evidence type="ECO:0000313" key="2">
    <source>
        <dbReference type="Proteomes" id="UP000305792"/>
    </source>
</evidence>
<organism evidence="1 2">
    <name type="scientific">Glycomyces paridis</name>
    <dbReference type="NCBI Taxonomy" id="2126555"/>
    <lineage>
        <taxon>Bacteria</taxon>
        <taxon>Bacillati</taxon>
        <taxon>Actinomycetota</taxon>
        <taxon>Actinomycetes</taxon>
        <taxon>Glycomycetales</taxon>
        <taxon>Glycomycetaceae</taxon>
        <taxon>Glycomyces</taxon>
    </lineage>
</organism>
<evidence type="ECO:0000313" key="1">
    <source>
        <dbReference type="EMBL" id="THV29657.1"/>
    </source>
</evidence>
<accession>A0A4S8PGL2</accession>
<dbReference type="AlphaFoldDB" id="A0A4S8PGL2"/>